<dbReference type="GO" id="GO:0043165">
    <property type="term" value="P:Gram-negative-bacterium-type cell outer membrane assembly"/>
    <property type="evidence" value="ECO:0007669"/>
    <property type="project" value="InterPro"/>
</dbReference>
<keyword evidence="3" id="KW-0998">Cell outer membrane</keyword>
<protein>
    <submittedName>
        <fullName evidence="6">LPS-assembly protein LptD @ Organic solvent tolerance protein</fullName>
    </submittedName>
</protein>
<dbReference type="InterPro" id="IPR050218">
    <property type="entry name" value="LptD"/>
</dbReference>
<dbReference type="GO" id="GO:1990351">
    <property type="term" value="C:transporter complex"/>
    <property type="evidence" value="ECO:0007669"/>
    <property type="project" value="TreeGrafter"/>
</dbReference>
<evidence type="ECO:0000259" key="5">
    <source>
        <dbReference type="Pfam" id="PF04453"/>
    </source>
</evidence>
<sequence>MVPVFTAILLFCITSISYAIENIQFKEFLLEPEIDEPWAQCHQASPPLPSYLELDISQEPVATRLHANHSESIMEQRHKLYGNVAVWRGHQWLEADRAIYDQATGTATAFGNVKLGDLNLNTLSPMATYNFNTETGQVENAEFSIRQKNGRGRADTIVLEGQNYARLFEASYTTCDKGRNDWALHSKSVRLYRDKGYGVAAPVYLTLYHVPIFFSPYLSFPLNDERKSGFLPPSFGSSSNSGNTLSLPYYINIAPNYDATITPTSMTDRGVQMKGEFRYLSERSQGVIEASFLQSDDIYGGDRAQYSILHQGMLGTNWRSTLNLGYVSDKDYLSDFGNSLNVVTATHIEQSLLFNYAKGSVNAAIRFQDYQTIDESISDIDKPFRRLPQITLNTQTPYHPLYALSFASEFVRFDHKIKTSTNRIDLTPGFQFSFERSAGFFKPGLLLRQTNYYFDEGDSLNGITKSEINRTIPVTTIDSGVFLEREFVTRGGTAMMQTLEPRLFYVNVPFQDQTDIPIFDSSETIFDFSQLHLWNRFNGVDRVGDTNQLSVSLTTRFINNETGSEVLSAEIGQIFYMRDRRVAISGNKNQTNSQSDIVGRLTARFGEYWSARSDVTWNHIEDRIDKGAFHFGFKAGKKRIVNAAYLWTRGETNTEQTDFSAILPISSRWHMIARRLYAHRANRSLETLVGFEYNSCCWALRLLSRRYYDAGAENDKVKDSFMLQLEFKGLTSIGNPIEDIMSKGIPGFVGRNSPLNLQ</sequence>
<dbReference type="AlphaFoldDB" id="A0A3B0YZ75"/>
<feature type="domain" description="LptD C-terminal" evidence="5">
    <location>
        <begin position="302"/>
        <end position="669"/>
    </location>
</feature>
<dbReference type="GO" id="GO:0015920">
    <property type="term" value="P:lipopolysaccharide transport"/>
    <property type="evidence" value="ECO:0007669"/>
    <property type="project" value="InterPro"/>
</dbReference>
<name>A0A3B0YZ75_9ZZZZ</name>
<keyword evidence="2" id="KW-0472">Membrane</keyword>
<reference evidence="6" key="1">
    <citation type="submission" date="2018-06" db="EMBL/GenBank/DDBJ databases">
        <authorList>
            <person name="Zhirakovskaya E."/>
        </authorList>
    </citation>
    <scope>NUCLEOTIDE SEQUENCE</scope>
</reference>
<accession>A0A3B0YZ75</accession>
<organism evidence="6">
    <name type="scientific">hydrothermal vent metagenome</name>
    <dbReference type="NCBI Taxonomy" id="652676"/>
    <lineage>
        <taxon>unclassified sequences</taxon>
        <taxon>metagenomes</taxon>
        <taxon>ecological metagenomes</taxon>
    </lineage>
</organism>
<dbReference type="Pfam" id="PF04453">
    <property type="entry name" value="LptD"/>
    <property type="match status" value="1"/>
</dbReference>
<dbReference type="EMBL" id="UOFO01000093">
    <property type="protein sequence ID" value="VAW86375.1"/>
    <property type="molecule type" value="Genomic_DNA"/>
</dbReference>
<proteinExistence type="inferred from homology"/>
<dbReference type="PANTHER" id="PTHR30189">
    <property type="entry name" value="LPS-ASSEMBLY PROTEIN"/>
    <property type="match status" value="1"/>
</dbReference>
<dbReference type="InterPro" id="IPR007543">
    <property type="entry name" value="LptD_C"/>
</dbReference>
<dbReference type="InterPro" id="IPR020889">
    <property type="entry name" value="LipoPS_assembly_LptD"/>
</dbReference>
<keyword evidence="1" id="KW-0732">Signal</keyword>
<dbReference type="InterPro" id="IPR005653">
    <property type="entry name" value="OstA-like_N"/>
</dbReference>
<evidence type="ECO:0000259" key="4">
    <source>
        <dbReference type="Pfam" id="PF03968"/>
    </source>
</evidence>
<evidence type="ECO:0000256" key="3">
    <source>
        <dbReference type="ARBA" id="ARBA00023237"/>
    </source>
</evidence>
<dbReference type="GO" id="GO:0009279">
    <property type="term" value="C:cell outer membrane"/>
    <property type="evidence" value="ECO:0007669"/>
    <property type="project" value="InterPro"/>
</dbReference>
<dbReference type="PANTHER" id="PTHR30189:SF1">
    <property type="entry name" value="LPS-ASSEMBLY PROTEIN LPTD"/>
    <property type="match status" value="1"/>
</dbReference>
<dbReference type="Pfam" id="PF03968">
    <property type="entry name" value="LptD_N"/>
    <property type="match status" value="1"/>
</dbReference>
<dbReference type="HAMAP" id="MF_01411">
    <property type="entry name" value="LPS_assembly_LptD"/>
    <property type="match status" value="1"/>
</dbReference>
<gene>
    <name evidence="6" type="ORF">MNBD_GAMMA16-1757</name>
</gene>
<evidence type="ECO:0000313" key="6">
    <source>
        <dbReference type="EMBL" id="VAW86375.1"/>
    </source>
</evidence>
<feature type="domain" description="Organic solvent tolerance-like N-terminal" evidence="4">
    <location>
        <begin position="67"/>
        <end position="196"/>
    </location>
</feature>
<evidence type="ECO:0000256" key="2">
    <source>
        <dbReference type="ARBA" id="ARBA00023136"/>
    </source>
</evidence>
<evidence type="ECO:0000256" key="1">
    <source>
        <dbReference type="ARBA" id="ARBA00022729"/>
    </source>
</evidence>